<dbReference type="PANTHER" id="PTHR32196:SF72">
    <property type="entry name" value="RIBOSE IMPORT PERMEASE PROTEIN RBSC"/>
    <property type="match status" value="1"/>
</dbReference>
<dbReference type="Pfam" id="PF02653">
    <property type="entry name" value="BPD_transp_2"/>
    <property type="match status" value="1"/>
</dbReference>
<evidence type="ECO:0000256" key="2">
    <source>
        <dbReference type="ARBA" id="ARBA00022475"/>
    </source>
</evidence>
<keyword evidence="5 7" id="KW-0472">Membrane</keyword>
<feature type="transmembrane region" description="Helical" evidence="7">
    <location>
        <begin position="34"/>
        <end position="53"/>
    </location>
</feature>
<evidence type="ECO:0000256" key="5">
    <source>
        <dbReference type="ARBA" id="ARBA00023136"/>
    </source>
</evidence>
<evidence type="ECO:0000256" key="4">
    <source>
        <dbReference type="ARBA" id="ARBA00022989"/>
    </source>
</evidence>
<keyword evidence="4 7" id="KW-1133">Transmembrane helix</keyword>
<evidence type="ECO:0000256" key="3">
    <source>
        <dbReference type="ARBA" id="ARBA00022692"/>
    </source>
</evidence>
<evidence type="ECO:0000256" key="1">
    <source>
        <dbReference type="ARBA" id="ARBA00004651"/>
    </source>
</evidence>
<evidence type="ECO:0000313" key="9">
    <source>
        <dbReference type="Proteomes" id="UP000754495"/>
    </source>
</evidence>
<evidence type="ECO:0000313" key="8">
    <source>
        <dbReference type="EMBL" id="NIH78474.1"/>
    </source>
</evidence>
<name>A0ABX0SPK2_9PSEU</name>
<comment type="caution">
    <text evidence="8">The sequence shown here is derived from an EMBL/GenBank/DDBJ whole genome shotgun (WGS) entry which is preliminary data.</text>
</comment>
<reference evidence="8 9" key="1">
    <citation type="submission" date="2020-03" db="EMBL/GenBank/DDBJ databases">
        <title>Sequencing the genomes of 1000 actinobacteria strains.</title>
        <authorList>
            <person name="Klenk H.-P."/>
        </authorList>
    </citation>
    <scope>NUCLEOTIDE SEQUENCE [LARGE SCALE GENOMIC DNA]</scope>
    <source>
        <strain evidence="8 9">DSM 45668</strain>
    </source>
</reference>
<protein>
    <submittedName>
        <fullName evidence="8">Ribose transport system permease protein</fullName>
    </submittedName>
</protein>
<sequence>MSGVQERVEDGVAATDSQDGGEPRGARAHRALRLSGLALPAAWLAIVVAFSLWQTETFATTANFQTIFGSQAVLVVLALGLLIPMSTGDFDISVAQMLSLSSMLVAVLNGAHGWPLWLAALASLGAAIVVGSVNALLVVGFELNSFIVTIGMSSVLTGVVYSISGGRTISGVDPTLSHLVVLDTFLGLAPAFWFGVVLCAAIWFLFAYTPLGRRILFTGRGRNVARLSGIRVTRVRAGALVASAIIAALAGVCYTGTLGGADPTSGDQFLFPAFAAVFLGSTSIQPGRFNPWGTLIAVYFLVTGITGLQLLGAQGYVQYLFYGLALIVAVTLSQLVRIRSARDEASAGA</sequence>
<keyword evidence="2" id="KW-1003">Cell membrane</keyword>
<dbReference type="EMBL" id="JAANOU010000001">
    <property type="protein sequence ID" value="NIH78474.1"/>
    <property type="molecule type" value="Genomic_DNA"/>
</dbReference>
<dbReference type="Proteomes" id="UP000754495">
    <property type="component" value="Unassembled WGS sequence"/>
</dbReference>
<feature type="region of interest" description="Disordered" evidence="6">
    <location>
        <begin position="1"/>
        <end position="25"/>
    </location>
</feature>
<dbReference type="CDD" id="cd06579">
    <property type="entry name" value="TM_PBP1_transp_AraH_like"/>
    <property type="match status" value="1"/>
</dbReference>
<feature type="transmembrane region" description="Helical" evidence="7">
    <location>
        <begin position="292"/>
        <end position="313"/>
    </location>
</feature>
<accession>A0ABX0SPK2</accession>
<feature type="transmembrane region" description="Helical" evidence="7">
    <location>
        <begin position="114"/>
        <end position="139"/>
    </location>
</feature>
<comment type="subcellular location">
    <subcellularLocation>
        <location evidence="1">Cell membrane</location>
        <topology evidence="1">Multi-pass membrane protein</topology>
    </subcellularLocation>
</comment>
<dbReference type="PANTHER" id="PTHR32196">
    <property type="entry name" value="ABC TRANSPORTER PERMEASE PROTEIN YPHD-RELATED-RELATED"/>
    <property type="match status" value="1"/>
</dbReference>
<dbReference type="InterPro" id="IPR001851">
    <property type="entry name" value="ABC_transp_permease"/>
</dbReference>
<feature type="transmembrane region" description="Helical" evidence="7">
    <location>
        <begin position="319"/>
        <end position="336"/>
    </location>
</feature>
<gene>
    <name evidence="8" type="ORF">FHX46_001004</name>
</gene>
<evidence type="ECO:0000256" key="7">
    <source>
        <dbReference type="SAM" id="Phobius"/>
    </source>
</evidence>
<feature type="transmembrane region" description="Helical" evidence="7">
    <location>
        <begin position="146"/>
        <end position="164"/>
    </location>
</feature>
<evidence type="ECO:0000256" key="6">
    <source>
        <dbReference type="SAM" id="MobiDB-lite"/>
    </source>
</evidence>
<feature type="transmembrane region" description="Helical" evidence="7">
    <location>
        <begin position="65"/>
        <end position="83"/>
    </location>
</feature>
<feature type="transmembrane region" description="Helical" evidence="7">
    <location>
        <begin position="184"/>
        <end position="206"/>
    </location>
</feature>
<proteinExistence type="predicted"/>
<organism evidence="8 9">
    <name type="scientific">Amycolatopsis viridis</name>
    <dbReference type="NCBI Taxonomy" id="185678"/>
    <lineage>
        <taxon>Bacteria</taxon>
        <taxon>Bacillati</taxon>
        <taxon>Actinomycetota</taxon>
        <taxon>Actinomycetes</taxon>
        <taxon>Pseudonocardiales</taxon>
        <taxon>Pseudonocardiaceae</taxon>
        <taxon>Amycolatopsis</taxon>
    </lineage>
</organism>
<feature type="transmembrane region" description="Helical" evidence="7">
    <location>
        <begin position="237"/>
        <end position="257"/>
    </location>
</feature>
<feature type="compositionally biased region" description="Basic and acidic residues" evidence="6">
    <location>
        <begin position="1"/>
        <end position="10"/>
    </location>
</feature>
<keyword evidence="3 7" id="KW-0812">Transmembrane</keyword>
<dbReference type="RefSeq" id="WP_167111081.1">
    <property type="nucleotide sequence ID" value="NZ_JAANOU010000001.1"/>
</dbReference>
<keyword evidence="9" id="KW-1185">Reference proteome</keyword>